<comment type="subcellular location">
    <subcellularLocation>
        <location evidence="1">Nucleus</location>
    </subcellularLocation>
</comment>
<dbReference type="InterPro" id="IPR055065">
    <property type="entry name" value="OB_MCM10"/>
</dbReference>
<dbReference type="VEuPathDB" id="FungiDB:HpaG809774"/>
<dbReference type="InterPro" id="IPR015408">
    <property type="entry name" value="Znf_Mcm10/DnaG"/>
</dbReference>
<evidence type="ECO:0000313" key="11">
    <source>
        <dbReference type="EnsemblProtists" id="HpaP809774"/>
    </source>
</evidence>
<comment type="similarity">
    <text evidence="2">Belongs to the MCM10 family.</text>
</comment>
<evidence type="ECO:0000256" key="6">
    <source>
        <dbReference type="ARBA" id="ARBA00022833"/>
    </source>
</evidence>
<feature type="compositionally biased region" description="Basic and acidic residues" evidence="8">
    <location>
        <begin position="1"/>
        <end position="10"/>
    </location>
</feature>
<keyword evidence="7" id="KW-0539">Nucleus</keyword>
<dbReference type="GO" id="GO:0043596">
    <property type="term" value="C:nuclear replication fork"/>
    <property type="evidence" value="ECO:0007669"/>
    <property type="project" value="TreeGrafter"/>
</dbReference>
<dbReference type="PANTHER" id="PTHR13454:SF11">
    <property type="entry name" value="PROTEIN MCM10 HOMOLOG"/>
    <property type="match status" value="1"/>
</dbReference>
<dbReference type="EMBL" id="JH597849">
    <property type="status" value="NOT_ANNOTATED_CDS"/>
    <property type="molecule type" value="Genomic_DNA"/>
</dbReference>
<dbReference type="InterPro" id="IPR040184">
    <property type="entry name" value="Mcm10"/>
</dbReference>
<evidence type="ECO:0000256" key="1">
    <source>
        <dbReference type="ARBA" id="ARBA00004123"/>
    </source>
</evidence>
<dbReference type="Pfam" id="PF22379">
    <property type="entry name" value="OB_MCM10"/>
    <property type="match status" value="1"/>
</dbReference>
<dbReference type="GO" id="GO:0003688">
    <property type="term" value="F:DNA replication origin binding"/>
    <property type="evidence" value="ECO:0007669"/>
    <property type="project" value="TreeGrafter"/>
</dbReference>
<feature type="region of interest" description="Disordered" evidence="8">
    <location>
        <begin position="1"/>
        <end position="73"/>
    </location>
</feature>
<sequence length="435" mass="47458">MHDTNRDSRRPLATPSQSWNWLDLSQKSGECSSNKLTSNSRSNAVQNQDNTKPQSKLLTRAPTTTQSTPTPRTILTDREKPVETDTDAVEAFSKLRIADRTIAIDSLRQEMDGRTFIKLQHMDRVGKDSFTNGAVDWVTIGVLTRKTLSKPAANGSTFMVWGLSDLDGTELGIFLFGDAYNSHWKETTGSIVAVLNAALLPATEKNKFAFKVTQPAEVVKLGRAVDFGICKGTTSGEARCRLAVNTAKAQYCLHHIAANFMQAGRGRQQLNNATGSLRKTLFAGLAKTKNLSAGVYTSVSSKSGNSGWNTMSAKKRKRNDAADAVLSVPTVLAASGAVVQRIRKDPAHSTTGRGVRDKRPCGTISLMDQLREPAASMKFAPRRFNAGSVDAKQPSSRSQKILSAVIAKNGKHLRQPKLKKVDMIHFMRTGSQVRK</sequence>
<keyword evidence="12" id="KW-1185">Reference proteome</keyword>
<organism evidence="11 12">
    <name type="scientific">Hyaloperonospora arabidopsidis (strain Emoy2)</name>
    <name type="common">Downy mildew agent</name>
    <name type="synonym">Peronospora arabidopsidis</name>
    <dbReference type="NCBI Taxonomy" id="559515"/>
    <lineage>
        <taxon>Eukaryota</taxon>
        <taxon>Sar</taxon>
        <taxon>Stramenopiles</taxon>
        <taxon>Oomycota</taxon>
        <taxon>Peronosporomycetes</taxon>
        <taxon>Peronosporales</taxon>
        <taxon>Peronosporaceae</taxon>
        <taxon>Hyaloperonospora</taxon>
    </lineage>
</organism>
<reference evidence="12" key="1">
    <citation type="journal article" date="2010" name="Science">
        <title>Signatures of adaptation to obligate biotrophy in the Hyaloperonospora arabidopsidis genome.</title>
        <authorList>
            <person name="Baxter L."/>
            <person name="Tripathy S."/>
            <person name="Ishaque N."/>
            <person name="Boot N."/>
            <person name="Cabral A."/>
            <person name="Kemen E."/>
            <person name="Thines M."/>
            <person name="Ah-Fong A."/>
            <person name="Anderson R."/>
            <person name="Badejoko W."/>
            <person name="Bittner-Eddy P."/>
            <person name="Boore J.L."/>
            <person name="Chibucos M.C."/>
            <person name="Coates M."/>
            <person name="Dehal P."/>
            <person name="Delehaunty K."/>
            <person name="Dong S."/>
            <person name="Downton P."/>
            <person name="Dumas B."/>
            <person name="Fabro G."/>
            <person name="Fronick C."/>
            <person name="Fuerstenberg S.I."/>
            <person name="Fulton L."/>
            <person name="Gaulin E."/>
            <person name="Govers F."/>
            <person name="Hughes L."/>
            <person name="Humphray S."/>
            <person name="Jiang R.H."/>
            <person name="Judelson H."/>
            <person name="Kamoun S."/>
            <person name="Kyung K."/>
            <person name="Meijer H."/>
            <person name="Minx P."/>
            <person name="Morris P."/>
            <person name="Nelson J."/>
            <person name="Phuntumart V."/>
            <person name="Qutob D."/>
            <person name="Rehmany A."/>
            <person name="Rougon-Cardoso A."/>
            <person name="Ryden P."/>
            <person name="Torto-Alalibo T."/>
            <person name="Studholme D."/>
            <person name="Wang Y."/>
            <person name="Win J."/>
            <person name="Wood J."/>
            <person name="Clifton S.W."/>
            <person name="Rogers J."/>
            <person name="Van den Ackerveken G."/>
            <person name="Jones J.D."/>
            <person name="McDowell J.M."/>
            <person name="Beynon J."/>
            <person name="Tyler B.M."/>
        </authorList>
    </citation>
    <scope>NUCLEOTIDE SEQUENCE [LARGE SCALE GENOMIC DNA]</scope>
    <source>
        <strain evidence="12">Emoy2</strain>
    </source>
</reference>
<feature type="domain" description="MCM10 OB-fold" evidence="10">
    <location>
        <begin position="92"/>
        <end position="218"/>
    </location>
</feature>
<dbReference type="HOGENOM" id="CLU_014838_0_0_1"/>
<dbReference type="Gene3D" id="2.40.50.140">
    <property type="entry name" value="Nucleic acid-binding proteins"/>
    <property type="match status" value="1"/>
</dbReference>
<evidence type="ECO:0000256" key="4">
    <source>
        <dbReference type="ARBA" id="ARBA00022723"/>
    </source>
</evidence>
<accession>M4BTI9</accession>
<dbReference type="GO" id="GO:0008270">
    <property type="term" value="F:zinc ion binding"/>
    <property type="evidence" value="ECO:0007669"/>
    <property type="project" value="UniProtKB-KW"/>
</dbReference>
<keyword evidence="3" id="KW-0235">DNA replication</keyword>
<evidence type="ECO:0000313" key="12">
    <source>
        <dbReference type="Proteomes" id="UP000011713"/>
    </source>
</evidence>
<protein>
    <submittedName>
        <fullName evidence="11">Uncharacterized protein</fullName>
    </submittedName>
</protein>
<feature type="compositionally biased region" description="Low complexity" evidence="8">
    <location>
        <begin position="57"/>
        <end position="73"/>
    </location>
</feature>
<evidence type="ECO:0000259" key="10">
    <source>
        <dbReference type="Pfam" id="PF22379"/>
    </source>
</evidence>
<dbReference type="GO" id="GO:0006270">
    <property type="term" value="P:DNA replication initiation"/>
    <property type="evidence" value="ECO:0007669"/>
    <property type="project" value="InterPro"/>
</dbReference>
<keyword evidence="4" id="KW-0479">Metal-binding</keyword>
<proteinExistence type="inferred from homology"/>
<reference evidence="11" key="2">
    <citation type="submission" date="2015-06" db="UniProtKB">
        <authorList>
            <consortium name="EnsemblProtists"/>
        </authorList>
    </citation>
    <scope>IDENTIFICATION</scope>
    <source>
        <strain evidence="11">Emoy2</strain>
    </source>
</reference>
<feature type="domain" description="Zinc finger Mcm10/DnaG-type" evidence="9">
    <location>
        <begin position="222"/>
        <end position="265"/>
    </location>
</feature>
<dbReference type="EnsemblProtists" id="HpaT809774">
    <property type="protein sequence ID" value="HpaP809774"/>
    <property type="gene ID" value="HpaG809774"/>
</dbReference>
<dbReference type="InterPro" id="IPR012340">
    <property type="entry name" value="NA-bd_OB-fold"/>
</dbReference>
<dbReference type="PANTHER" id="PTHR13454">
    <property type="entry name" value="PROTEIN MCM10 HOMOLOG"/>
    <property type="match status" value="1"/>
</dbReference>
<dbReference type="AlphaFoldDB" id="M4BTI9"/>
<dbReference type="eggNOG" id="KOG3056">
    <property type="taxonomic scope" value="Eukaryota"/>
</dbReference>
<dbReference type="Proteomes" id="UP000011713">
    <property type="component" value="Unassembled WGS sequence"/>
</dbReference>
<dbReference type="STRING" id="559515.M4BTI9"/>
<keyword evidence="5" id="KW-0863">Zinc-finger</keyword>
<evidence type="ECO:0000256" key="8">
    <source>
        <dbReference type="SAM" id="MobiDB-lite"/>
    </source>
</evidence>
<evidence type="ECO:0000256" key="2">
    <source>
        <dbReference type="ARBA" id="ARBA00009679"/>
    </source>
</evidence>
<feature type="compositionally biased region" description="Polar residues" evidence="8">
    <location>
        <begin position="14"/>
        <end position="56"/>
    </location>
</feature>
<evidence type="ECO:0000256" key="3">
    <source>
        <dbReference type="ARBA" id="ARBA00022705"/>
    </source>
</evidence>
<keyword evidence="6" id="KW-0862">Zinc</keyword>
<dbReference type="OMA" id="IAANFMQ"/>
<evidence type="ECO:0000256" key="5">
    <source>
        <dbReference type="ARBA" id="ARBA00022771"/>
    </source>
</evidence>
<dbReference type="GO" id="GO:0003697">
    <property type="term" value="F:single-stranded DNA binding"/>
    <property type="evidence" value="ECO:0007669"/>
    <property type="project" value="InterPro"/>
</dbReference>
<dbReference type="Pfam" id="PF09329">
    <property type="entry name" value="zf-primase"/>
    <property type="match status" value="1"/>
</dbReference>
<dbReference type="InParanoid" id="M4BTI9"/>
<evidence type="ECO:0000259" key="9">
    <source>
        <dbReference type="Pfam" id="PF09329"/>
    </source>
</evidence>
<name>M4BTI9_HYAAE</name>
<evidence type="ECO:0000256" key="7">
    <source>
        <dbReference type="ARBA" id="ARBA00023242"/>
    </source>
</evidence>